<keyword evidence="2" id="KW-0732">Signal</keyword>
<feature type="chain" id="PRO_5046205522" evidence="2">
    <location>
        <begin position="33"/>
        <end position="295"/>
    </location>
</feature>
<comment type="caution">
    <text evidence="4">The sequence shown here is derived from an EMBL/GenBank/DDBJ whole genome shotgun (WGS) entry which is preliminary data.</text>
</comment>
<feature type="region of interest" description="Disordered" evidence="1">
    <location>
        <begin position="33"/>
        <end position="71"/>
    </location>
</feature>
<dbReference type="InterPro" id="IPR013785">
    <property type="entry name" value="Aldolase_TIM"/>
</dbReference>
<accession>A0ABW6Y265</accession>
<dbReference type="EMBL" id="JBIBDZ010000016">
    <property type="protein sequence ID" value="MFF5923842.1"/>
    <property type="molecule type" value="Genomic_DNA"/>
</dbReference>
<proteinExistence type="predicted"/>
<sequence>MAREPRPLRSVRRRRHRLPALTLAGLLAVAVAGCTSPGDGGDGDSVPSSPPPSSPRSAVPPEPHVGFDYQIGGAYAPPPGVGAVSRDRTAKPAKGLYNICYVNAFQAQPDATDWWEENHPDLLLRSATGEPVVDQDWDEVLFDVSTPAKRERLAAIVGEWIDGCADAGYQAVEADNLDSYERSRGLLTPEHDLAFARLLVARAHAAGLAMGQKNAPDLAQRGRKLGFDFAVAEECGQYDECGPYATAFDNRVLVIEYERKGLARACARWGGTLSVVLRDTDVRPAGEAGYVRETC</sequence>
<keyword evidence="5" id="KW-1185">Reference proteome</keyword>
<evidence type="ECO:0000256" key="2">
    <source>
        <dbReference type="SAM" id="SignalP"/>
    </source>
</evidence>
<dbReference type="SUPFAM" id="SSF51445">
    <property type="entry name" value="(Trans)glycosidases"/>
    <property type="match status" value="1"/>
</dbReference>
<reference evidence="4 5" key="1">
    <citation type="submission" date="2024-10" db="EMBL/GenBank/DDBJ databases">
        <title>The Natural Products Discovery Center: Release of the First 8490 Sequenced Strains for Exploring Actinobacteria Biosynthetic Diversity.</title>
        <authorList>
            <person name="Kalkreuter E."/>
            <person name="Kautsar S.A."/>
            <person name="Yang D."/>
            <person name="Bader C.D."/>
            <person name="Teijaro C.N."/>
            <person name="Fluegel L."/>
            <person name="Davis C.M."/>
            <person name="Simpson J.R."/>
            <person name="Lauterbach L."/>
            <person name="Steele A.D."/>
            <person name="Gui C."/>
            <person name="Meng S."/>
            <person name="Li G."/>
            <person name="Viehrig K."/>
            <person name="Ye F."/>
            <person name="Su P."/>
            <person name="Kiefer A.F."/>
            <person name="Nichols A."/>
            <person name="Cepeda A.J."/>
            <person name="Yan W."/>
            <person name="Fan B."/>
            <person name="Jiang Y."/>
            <person name="Adhikari A."/>
            <person name="Zheng C.-J."/>
            <person name="Schuster L."/>
            <person name="Cowan T.M."/>
            <person name="Smanski M.J."/>
            <person name="Chevrette M.G."/>
            <person name="De Carvalho L.P.S."/>
            <person name="Shen B."/>
        </authorList>
    </citation>
    <scope>NUCLEOTIDE SEQUENCE [LARGE SCALE GENOMIC DNA]</scope>
    <source>
        <strain evidence="4 5">NPDC012605</strain>
    </source>
</reference>
<evidence type="ECO:0000313" key="5">
    <source>
        <dbReference type="Proteomes" id="UP001602370"/>
    </source>
</evidence>
<evidence type="ECO:0000313" key="4">
    <source>
        <dbReference type="EMBL" id="MFF5923842.1"/>
    </source>
</evidence>
<dbReference type="InterPro" id="IPR004352">
    <property type="entry name" value="GH114_TIM-barrel"/>
</dbReference>
<dbReference type="Pfam" id="PF03537">
    <property type="entry name" value="Glyco_hydro_114"/>
    <property type="match status" value="1"/>
</dbReference>
<feature type="signal peptide" evidence="2">
    <location>
        <begin position="1"/>
        <end position="32"/>
    </location>
</feature>
<protein>
    <submittedName>
        <fullName evidence="4">Endo alpha-1,4 polygalactosaminidase</fullName>
    </submittedName>
</protein>
<feature type="domain" description="Glycoside-hydrolase family GH114 TIM-barrel" evidence="3">
    <location>
        <begin position="67"/>
        <end position="282"/>
    </location>
</feature>
<dbReference type="RefSeq" id="WP_388311650.1">
    <property type="nucleotide sequence ID" value="NZ_JBIBDZ010000016.1"/>
</dbReference>
<name>A0ABW6Y265_9ACTN</name>
<dbReference type="Proteomes" id="UP001602370">
    <property type="component" value="Unassembled WGS sequence"/>
</dbReference>
<organism evidence="4 5">
    <name type="scientific">Streptomyces flavochromogenes</name>
    <dbReference type="NCBI Taxonomy" id="68199"/>
    <lineage>
        <taxon>Bacteria</taxon>
        <taxon>Bacillati</taxon>
        <taxon>Actinomycetota</taxon>
        <taxon>Actinomycetes</taxon>
        <taxon>Kitasatosporales</taxon>
        <taxon>Streptomycetaceae</taxon>
        <taxon>Streptomyces</taxon>
    </lineage>
</organism>
<evidence type="ECO:0000259" key="3">
    <source>
        <dbReference type="Pfam" id="PF03537"/>
    </source>
</evidence>
<dbReference type="PROSITE" id="PS51257">
    <property type="entry name" value="PROKAR_LIPOPROTEIN"/>
    <property type="match status" value="1"/>
</dbReference>
<dbReference type="InterPro" id="IPR017853">
    <property type="entry name" value="GH"/>
</dbReference>
<dbReference type="PANTHER" id="PTHR35273:SF2">
    <property type="entry name" value="ALPHA-GALACTOSIDASE"/>
    <property type="match status" value="1"/>
</dbReference>
<dbReference type="PANTHER" id="PTHR35273">
    <property type="entry name" value="ALPHA-1,4 POLYGALACTOSAMINIDASE, PUTATIVE (AFU_ORTHOLOGUE AFUA_3G07890)-RELATED"/>
    <property type="match status" value="1"/>
</dbReference>
<dbReference type="Gene3D" id="3.20.20.70">
    <property type="entry name" value="Aldolase class I"/>
    <property type="match status" value="1"/>
</dbReference>
<evidence type="ECO:0000256" key="1">
    <source>
        <dbReference type="SAM" id="MobiDB-lite"/>
    </source>
</evidence>
<gene>
    <name evidence="4" type="ORF">ACFY8C_36790</name>
</gene>
<feature type="compositionally biased region" description="Pro residues" evidence="1">
    <location>
        <begin position="48"/>
        <end position="63"/>
    </location>
</feature>